<name>A0A6P1YHG6_9FIRM</name>
<organism evidence="1 2">
    <name type="scientific">Caloranaerobacter azorensis</name>
    <dbReference type="NCBI Taxonomy" id="116090"/>
    <lineage>
        <taxon>Bacteria</taxon>
        <taxon>Bacillati</taxon>
        <taxon>Bacillota</taxon>
        <taxon>Tissierellia</taxon>
        <taxon>Tissierellales</taxon>
        <taxon>Thermohalobacteraceae</taxon>
        <taxon>Caloranaerobacter</taxon>
    </lineage>
</organism>
<dbReference type="Pfam" id="PF10704">
    <property type="entry name" value="DUF2508"/>
    <property type="match status" value="1"/>
</dbReference>
<sequence length="91" mass="10802">MFPQNKAKTFLNVNNLLINIKDKLVYNKSNEEEFFKALKDAHFEWKKAECYFQNVTDPDLIDFAIYNMEAAKIKYIYLLKEARRKGIKMSG</sequence>
<dbReference type="AlphaFoldDB" id="A0A6P1YHG6"/>
<dbReference type="KEGG" id="cazo:G3A45_11305"/>
<evidence type="ECO:0000313" key="1">
    <source>
        <dbReference type="EMBL" id="QIB28233.1"/>
    </source>
</evidence>
<reference evidence="1 2" key="1">
    <citation type="submission" date="2020-02" db="EMBL/GenBank/DDBJ databases">
        <title>Thermophilic hydrogen producing bacteria, Caloranaerobacter azorensis.</title>
        <authorList>
            <person name="Baek K."/>
        </authorList>
    </citation>
    <scope>NUCLEOTIDE SEQUENCE [LARGE SCALE GENOMIC DNA]</scope>
    <source>
        <strain evidence="1 2">T3-1</strain>
    </source>
</reference>
<evidence type="ECO:0000313" key="2">
    <source>
        <dbReference type="Proteomes" id="UP000464452"/>
    </source>
</evidence>
<protein>
    <submittedName>
        <fullName evidence="1">YaaL family protein</fullName>
    </submittedName>
</protein>
<proteinExistence type="predicted"/>
<dbReference type="EMBL" id="CP048617">
    <property type="protein sequence ID" value="QIB28233.1"/>
    <property type="molecule type" value="Genomic_DNA"/>
</dbReference>
<dbReference type="InterPro" id="IPR019644">
    <property type="entry name" value="DUF2508"/>
</dbReference>
<dbReference type="Proteomes" id="UP000464452">
    <property type="component" value="Chromosome"/>
</dbReference>
<gene>
    <name evidence="1" type="ORF">G3A45_11305</name>
</gene>
<accession>A0A6P1YHG6</accession>